<dbReference type="Pfam" id="PF05369">
    <property type="entry name" value="MtmB"/>
    <property type="match status" value="1"/>
</dbReference>
<organism evidence="1">
    <name type="scientific">marine sediment metagenome</name>
    <dbReference type="NCBI Taxonomy" id="412755"/>
    <lineage>
        <taxon>unclassified sequences</taxon>
        <taxon>metagenomes</taxon>
        <taxon>ecological metagenomes</taxon>
    </lineage>
</organism>
<evidence type="ECO:0000313" key="1">
    <source>
        <dbReference type="EMBL" id="GAG92969.1"/>
    </source>
</evidence>
<feature type="non-terminal residue" evidence="1">
    <location>
        <position position="1"/>
    </location>
</feature>
<dbReference type="EMBL" id="BART01028763">
    <property type="protein sequence ID" value="GAG92969.1"/>
    <property type="molecule type" value="Genomic_DNA"/>
</dbReference>
<name>X1BAV1_9ZZZZ</name>
<dbReference type="AlphaFoldDB" id="X1BAV1"/>
<comment type="caution">
    <text evidence="1">The sequence shown here is derived from an EMBL/GenBank/DDBJ whole genome shotgun (WGS) entry which is preliminary data.</text>
</comment>
<gene>
    <name evidence="1" type="ORF">S01H4_50628</name>
</gene>
<dbReference type="SUPFAM" id="SSF75098">
    <property type="entry name" value="Monomethylamine methyltransferase MtmB"/>
    <property type="match status" value="1"/>
</dbReference>
<sequence length="270" mass="28730">PRHVREKLEKYDLVKTSDPENPVNVDGELADRFFKAGYELALELGMLCETTDRIIKVSEEELETAIKAAPAELTIGVGDDATVLKARTPSDPYPSKFGASLGITTSEDVWPALTEGIARQHEVDVLEGGSLKSIYGLDVIPSTPSETLVGFEQAKMHVKIREKAGRPGMGGIGQISAVTEYGQFGGYGLPGALKTTDLSLILFPSELKVNYQTLHKVVHTINVGGMIFAGSPAMIGGMPGPPEGAVLSCIACSLLQYPILQADVGGGEIY</sequence>
<dbReference type="GO" id="GO:0008168">
    <property type="term" value="F:methyltransferase activity"/>
    <property type="evidence" value="ECO:0007669"/>
    <property type="project" value="InterPro"/>
</dbReference>
<reference evidence="1" key="1">
    <citation type="journal article" date="2014" name="Front. Microbiol.">
        <title>High frequency of phylogenetically diverse reductive dehalogenase-homologous genes in deep subseafloor sedimentary metagenomes.</title>
        <authorList>
            <person name="Kawai M."/>
            <person name="Futagami T."/>
            <person name="Toyoda A."/>
            <person name="Takaki Y."/>
            <person name="Nishi S."/>
            <person name="Hori S."/>
            <person name="Arai W."/>
            <person name="Tsubouchi T."/>
            <person name="Morono Y."/>
            <person name="Uchiyama I."/>
            <person name="Ito T."/>
            <person name="Fujiyama A."/>
            <person name="Inagaki F."/>
            <person name="Takami H."/>
        </authorList>
    </citation>
    <scope>NUCLEOTIDE SEQUENCE</scope>
    <source>
        <strain evidence="1">Expedition CK06-06</strain>
    </source>
</reference>
<dbReference type="GO" id="GO:0032259">
    <property type="term" value="P:methylation"/>
    <property type="evidence" value="ECO:0007669"/>
    <property type="project" value="InterPro"/>
</dbReference>
<dbReference type="InterPro" id="IPR036655">
    <property type="entry name" value="MtmB_sf"/>
</dbReference>
<dbReference type="Gene3D" id="3.20.20.460">
    <property type="entry name" value="Monomethylamine methyltransferase MtmB"/>
    <property type="match status" value="1"/>
</dbReference>
<protein>
    <submittedName>
        <fullName evidence="1">Uncharacterized protein</fullName>
    </submittedName>
</protein>
<proteinExistence type="predicted"/>
<accession>X1BAV1</accession>
<dbReference type="InterPro" id="IPR008031">
    <property type="entry name" value="MtmB_MeTrfase"/>
</dbReference>
<feature type="non-terminal residue" evidence="1">
    <location>
        <position position="270"/>
    </location>
</feature>